<comment type="caution">
    <text evidence="2">The sequence shown here is derived from an EMBL/GenBank/DDBJ whole genome shotgun (WGS) entry which is preliminary data.</text>
</comment>
<dbReference type="InterPro" id="IPR036390">
    <property type="entry name" value="WH_DNA-bd_sf"/>
</dbReference>
<reference evidence="3" key="1">
    <citation type="journal article" date="2019" name="Int. J. Syst. Evol. Microbiol.">
        <title>The Global Catalogue of Microorganisms (GCM) 10K type strain sequencing project: providing services to taxonomists for standard genome sequencing and annotation.</title>
        <authorList>
            <consortium name="The Broad Institute Genomics Platform"/>
            <consortium name="The Broad Institute Genome Sequencing Center for Infectious Disease"/>
            <person name="Wu L."/>
            <person name="Ma J."/>
        </authorList>
    </citation>
    <scope>NUCLEOTIDE SEQUENCE [LARGE SCALE GENOMIC DNA]</scope>
    <source>
        <strain evidence="3">JCM 17839</strain>
    </source>
</reference>
<dbReference type="SUPFAM" id="SSF46785">
    <property type="entry name" value="Winged helix' DNA-binding domain"/>
    <property type="match status" value="1"/>
</dbReference>
<dbReference type="InterPro" id="IPR036388">
    <property type="entry name" value="WH-like_DNA-bd_sf"/>
</dbReference>
<dbReference type="InterPro" id="IPR005471">
    <property type="entry name" value="Tscrpt_reg_IclR_N"/>
</dbReference>
<evidence type="ECO:0000313" key="3">
    <source>
        <dbReference type="Proteomes" id="UP001500731"/>
    </source>
</evidence>
<dbReference type="InterPro" id="IPR011991">
    <property type="entry name" value="ArsR-like_HTH"/>
</dbReference>
<dbReference type="Proteomes" id="UP001500731">
    <property type="component" value="Unassembled WGS sequence"/>
</dbReference>
<feature type="domain" description="HTH iclR-type" evidence="1">
    <location>
        <begin position="8"/>
        <end position="52"/>
    </location>
</feature>
<dbReference type="Gene3D" id="1.10.10.10">
    <property type="entry name" value="Winged helix-like DNA-binding domain superfamily/Winged helix DNA-binding domain"/>
    <property type="match status" value="1"/>
</dbReference>
<dbReference type="EMBL" id="BAABGP010000004">
    <property type="protein sequence ID" value="GAA4480367.1"/>
    <property type="molecule type" value="Genomic_DNA"/>
</dbReference>
<proteinExistence type="predicted"/>
<dbReference type="CDD" id="cd00090">
    <property type="entry name" value="HTH_ARSR"/>
    <property type="match status" value="1"/>
</dbReference>
<name>A0ABP8P541_9MICO</name>
<dbReference type="Pfam" id="PF09339">
    <property type="entry name" value="HTH_IclR"/>
    <property type="match status" value="1"/>
</dbReference>
<keyword evidence="3" id="KW-1185">Reference proteome</keyword>
<organism evidence="2 3">
    <name type="scientific">Microbacterium panaciterrae</name>
    <dbReference type="NCBI Taxonomy" id="985759"/>
    <lineage>
        <taxon>Bacteria</taxon>
        <taxon>Bacillati</taxon>
        <taxon>Actinomycetota</taxon>
        <taxon>Actinomycetes</taxon>
        <taxon>Micrococcales</taxon>
        <taxon>Microbacteriaceae</taxon>
        <taxon>Microbacterium</taxon>
    </lineage>
</organism>
<gene>
    <name evidence="2" type="ORF">GCM10023171_07090</name>
</gene>
<evidence type="ECO:0000313" key="2">
    <source>
        <dbReference type="EMBL" id="GAA4480367.1"/>
    </source>
</evidence>
<evidence type="ECO:0000259" key="1">
    <source>
        <dbReference type="Pfam" id="PF09339"/>
    </source>
</evidence>
<accession>A0ABP8P541</accession>
<sequence>MHSATRERVLRMVEAQHAPISIGALVAATGLHENTVRGHLERLHADGYVRREREPRTDPGRPAWLWRATHADRDSVYAGLATALATMVARAADPVGDAEEAGRAWGAEIARDTAEPTEPAAGIGPADAQTGRAAVITVMREHGFDPDDTGDVVLLRRCPLIEAATRTPEIVCAVHQGMIDGILSSHDAPGGSELLPFTSPGVCTLRLPSAS</sequence>
<protein>
    <submittedName>
        <fullName evidence="2">Helix-turn-helix domain-containing protein</fullName>
    </submittedName>
</protein>